<comment type="caution">
    <text evidence="2">The sequence shown here is derived from an EMBL/GenBank/DDBJ whole genome shotgun (WGS) entry which is preliminary data.</text>
</comment>
<dbReference type="InterPro" id="IPR011856">
    <property type="entry name" value="tRNA_endonuc-like_dom_sf"/>
</dbReference>
<dbReference type="GO" id="GO:0003677">
    <property type="term" value="F:DNA binding"/>
    <property type="evidence" value="ECO:0007669"/>
    <property type="project" value="InterPro"/>
</dbReference>
<dbReference type="SUPFAM" id="SSF52980">
    <property type="entry name" value="Restriction endonuclease-like"/>
    <property type="match status" value="1"/>
</dbReference>
<dbReference type="EMBL" id="QRVM01000029">
    <property type="protein sequence ID" value="RGS45967.1"/>
    <property type="molecule type" value="Genomic_DNA"/>
</dbReference>
<evidence type="ECO:0000313" key="2">
    <source>
        <dbReference type="EMBL" id="RGS45967.1"/>
    </source>
</evidence>
<gene>
    <name evidence="2" type="ORF">DWX92_07075</name>
</gene>
<dbReference type="InterPro" id="IPR007560">
    <property type="entry name" value="Restrct_endonuc_IV_Mrr"/>
</dbReference>
<organism evidence="2 3">
    <name type="scientific">Holdemanella biformis</name>
    <dbReference type="NCBI Taxonomy" id="1735"/>
    <lineage>
        <taxon>Bacteria</taxon>
        <taxon>Bacillati</taxon>
        <taxon>Bacillota</taxon>
        <taxon>Erysipelotrichia</taxon>
        <taxon>Erysipelotrichales</taxon>
        <taxon>Erysipelotrichaceae</taxon>
        <taxon>Holdemanella</taxon>
    </lineage>
</organism>
<dbReference type="PANTHER" id="PTHR30015:SF7">
    <property type="entry name" value="TYPE IV METHYL-DIRECTED RESTRICTION ENZYME ECOKMRR"/>
    <property type="match status" value="1"/>
</dbReference>
<keyword evidence="2" id="KW-0540">Nuclease</keyword>
<dbReference type="Proteomes" id="UP000285274">
    <property type="component" value="Unassembled WGS sequence"/>
</dbReference>
<dbReference type="RefSeq" id="WP_118320107.1">
    <property type="nucleotide sequence ID" value="NZ_QRVM01000029.1"/>
</dbReference>
<keyword evidence="2" id="KW-0255">Endonuclease</keyword>
<evidence type="ECO:0000259" key="1">
    <source>
        <dbReference type="Pfam" id="PF04471"/>
    </source>
</evidence>
<sequence length="166" mass="19102">MLESPETVVNYYDSDFDYYEEEGIRQQVSGAYANIERVLRDKEAIYDITPREFEELVAEVFSQQVYNVEITPATRDGGCDIIATKEISGIPYMILIECKKCSARHKVDVQLVRSLLGVQSDRKANKAIHVTSSLFTRDARQFAERQEHLISLVDINDLMDMMRNAR</sequence>
<dbReference type="AlphaFoldDB" id="A0A412J0V9"/>
<dbReference type="Gene3D" id="3.40.1350.10">
    <property type="match status" value="1"/>
</dbReference>
<dbReference type="PANTHER" id="PTHR30015">
    <property type="entry name" value="MRR RESTRICTION SYSTEM PROTEIN"/>
    <property type="match status" value="1"/>
</dbReference>
<accession>A0A412J0V9</accession>
<dbReference type="GO" id="GO:0009307">
    <property type="term" value="P:DNA restriction-modification system"/>
    <property type="evidence" value="ECO:0007669"/>
    <property type="project" value="InterPro"/>
</dbReference>
<name>A0A412J0V9_9FIRM</name>
<evidence type="ECO:0000313" key="3">
    <source>
        <dbReference type="Proteomes" id="UP000285274"/>
    </source>
</evidence>
<protein>
    <submittedName>
        <fullName evidence="2">Restriction endonuclease</fullName>
    </submittedName>
</protein>
<proteinExistence type="predicted"/>
<feature type="domain" description="Restriction endonuclease type IV Mrr" evidence="1">
    <location>
        <begin position="47"/>
        <end position="162"/>
    </location>
</feature>
<dbReference type="Pfam" id="PF04471">
    <property type="entry name" value="Mrr_cat"/>
    <property type="match status" value="1"/>
</dbReference>
<reference evidence="2 3" key="1">
    <citation type="submission" date="2018-08" db="EMBL/GenBank/DDBJ databases">
        <title>A genome reference for cultivated species of the human gut microbiota.</title>
        <authorList>
            <person name="Zou Y."/>
            <person name="Xue W."/>
            <person name="Luo G."/>
        </authorList>
    </citation>
    <scope>NUCLEOTIDE SEQUENCE [LARGE SCALE GENOMIC DNA]</scope>
    <source>
        <strain evidence="2 3">AF22-10AC</strain>
    </source>
</reference>
<dbReference type="InterPro" id="IPR052906">
    <property type="entry name" value="Type_IV_Methyl-Rstrct_Enzyme"/>
</dbReference>
<dbReference type="InterPro" id="IPR011335">
    <property type="entry name" value="Restrct_endonuc-II-like"/>
</dbReference>
<dbReference type="GO" id="GO:0015666">
    <property type="term" value="F:restriction endodeoxyribonuclease activity"/>
    <property type="evidence" value="ECO:0007669"/>
    <property type="project" value="TreeGrafter"/>
</dbReference>
<keyword evidence="2" id="KW-0378">Hydrolase</keyword>